<comment type="catalytic activity">
    <reaction evidence="1">
        <text>ATP + protein L-histidine = ADP + protein N-phospho-L-histidine.</text>
        <dbReference type="EC" id="2.7.13.3"/>
    </reaction>
</comment>
<dbReference type="GO" id="GO:0000155">
    <property type="term" value="F:phosphorelay sensor kinase activity"/>
    <property type="evidence" value="ECO:0007669"/>
    <property type="project" value="InterPro"/>
</dbReference>
<sequence>MRPLPLLAQVATLALATLVLAFALCFGIVLATPMPAPIRMSVREAVAAFDGQHSARFRVAPGDPPSCPRVAQVEAALAQAAHVRPPRVRACWLDTPGAGKASGNGQSVILIGERALLVDSDERGFQMRYGADARPGPDTSLPAFSAALRGQDGRWRTLTPVDQRLAGWRLRMIAAFAVAMALLALPVWFAARQLSKPIQRLARAAAASELDSGAGFPLDGPPELRAVGEAMNAMHARLASHARERVQAFAAIAHDLRTPLTALRIRAELVPGNERLRMIGDLDRMAAMIDQMLAYARAQAQPARLQAVNLEALVEAIAADRQSLGQEVAFVPGGADAHVQADADALHRAVDNLLDNALRFAGNARLAIELRADWANLHIDDDGPGIPEAQLPGITTPFRRLEDSRSRATGGVGLGLAIAERIAEAHGGMLVLANRRPRGLRVTLRLPRH</sequence>
<keyword evidence="10" id="KW-0812">Transmembrane</keyword>
<dbReference type="InterPro" id="IPR005467">
    <property type="entry name" value="His_kinase_dom"/>
</dbReference>
<dbReference type="SMART" id="SM00304">
    <property type="entry name" value="HAMP"/>
    <property type="match status" value="1"/>
</dbReference>
<gene>
    <name evidence="13" type="ORF">EPA99_03315</name>
</gene>
<keyword evidence="6" id="KW-0808">Transferase</keyword>
<dbReference type="SMART" id="SM00388">
    <property type="entry name" value="HisKA"/>
    <property type="match status" value="1"/>
</dbReference>
<dbReference type="Gene3D" id="1.10.287.130">
    <property type="match status" value="1"/>
</dbReference>
<feature type="domain" description="HAMP" evidence="12">
    <location>
        <begin position="192"/>
        <end position="243"/>
    </location>
</feature>
<proteinExistence type="predicted"/>
<evidence type="ECO:0000256" key="3">
    <source>
        <dbReference type="ARBA" id="ARBA00012438"/>
    </source>
</evidence>
<evidence type="ECO:0000256" key="9">
    <source>
        <dbReference type="ARBA" id="ARBA00022840"/>
    </source>
</evidence>
<evidence type="ECO:0000313" key="14">
    <source>
        <dbReference type="Proteomes" id="UP000289784"/>
    </source>
</evidence>
<dbReference type="SMART" id="SM00387">
    <property type="entry name" value="HATPase_c"/>
    <property type="match status" value="1"/>
</dbReference>
<keyword evidence="10" id="KW-0472">Membrane</keyword>
<dbReference type="PROSITE" id="PS50109">
    <property type="entry name" value="HIS_KIN"/>
    <property type="match status" value="1"/>
</dbReference>
<dbReference type="GO" id="GO:0005886">
    <property type="term" value="C:plasma membrane"/>
    <property type="evidence" value="ECO:0007669"/>
    <property type="project" value="UniProtKB-SubCell"/>
</dbReference>
<evidence type="ECO:0000256" key="5">
    <source>
        <dbReference type="ARBA" id="ARBA00022553"/>
    </source>
</evidence>
<dbReference type="Pfam" id="PF00672">
    <property type="entry name" value="HAMP"/>
    <property type="match status" value="1"/>
</dbReference>
<keyword evidence="4" id="KW-1003">Cell membrane</keyword>
<evidence type="ECO:0000256" key="6">
    <source>
        <dbReference type="ARBA" id="ARBA00022679"/>
    </source>
</evidence>
<feature type="transmembrane region" description="Helical" evidence="10">
    <location>
        <begin position="168"/>
        <end position="191"/>
    </location>
</feature>
<comment type="subcellular location">
    <subcellularLocation>
        <location evidence="2">Cell membrane</location>
        <topology evidence="2">Multi-pass membrane protein</topology>
    </subcellularLocation>
</comment>
<dbReference type="CDD" id="cd00082">
    <property type="entry name" value="HisKA"/>
    <property type="match status" value="1"/>
</dbReference>
<dbReference type="GO" id="GO:0005524">
    <property type="term" value="F:ATP binding"/>
    <property type="evidence" value="ECO:0007669"/>
    <property type="project" value="UniProtKB-KW"/>
</dbReference>
<dbReference type="PROSITE" id="PS50885">
    <property type="entry name" value="HAMP"/>
    <property type="match status" value="1"/>
</dbReference>
<name>A0A4Q1JYB9_9GAMM</name>
<dbReference type="EMBL" id="SAWZ01000002">
    <property type="protein sequence ID" value="RXR06982.1"/>
    <property type="molecule type" value="Genomic_DNA"/>
</dbReference>
<dbReference type="OrthoDB" id="9804645at2"/>
<dbReference type="InterPro" id="IPR050980">
    <property type="entry name" value="2C_sensor_his_kinase"/>
</dbReference>
<evidence type="ECO:0000259" key="11">
    <source>
        <dbReference type="PROSITE" id="PS50109"/>
    </source>
</evidence>
<dbReference type="EC" id="2.7.13.3" evidence="3"/>
<dbReference type="InterPro" id="IPR004358">
    <property type="entry name" value="Sig_transdc_His_kin-like_C"/>
</dbReference>
<evidence type="ECO:0000256" key="7">
    <source>
        <dbReference type="ARBA" id="ARBA00022741"/>
    </source>
</evidence>
<dbReference type="SUPFAM" id="SSF47384">
    <property type="entry name" value="Homodimeric domain of signal transducing histidine kinase"/>
    <property type="match status" value="1"/>
</dbReference>
<dbReference type="InterPro" id="IPR003661">
    <property type="entry name" value="HisK_dim/P_dom"/>
</dbReference>
<keyword evidence="9" id="KW-0067">ATP-binding</keyword>
<evidence type="ECO:0000256" key="1">
    <source>
        <dbReference type="ARBA" id="ARBA00000085"/>
    </source>
</evidence>
<comment type="caution">
    <text evidence="13">The sequence shown here is derived from an EMBL/GenBank/DDBJ whole genome shotgun (WGS) entry which is preliminary data.</text>
</comment>
<evidence type="ECO:0000313" key="13">
    <source>
        <dbReference type="EMBL" id="RXR06982.1"/>
    </source>
</evidence>
<keyword evidence="10" id="KW-1133">Transmembrane helix</keyword>
<dbReference type="InterPro" id="IPR003594">
    <property type="entry name" value="HATPase_dom"/>
</dbReference>
<dbReference type="InterPro" id="IPR036097">
    <property type="entry name" value="HisK_dim/P_sf"/>
</dbReference>
<keyword evidence="5" id="KW-0597">Phosphoprotein</keyword>
<dbReference type="SUPFAM" id="SSF55874">
    <property type="entry name" value="ATPase domain of HSP90 chaperone/DNA topoisomerase II/histidine kinase"/>
    <property type="match status" value="1"/>
</dbReference>
<evidence type="ECO:0000256" key="2">
    <source>
        <dbReference type="ARBA" id="ARBA00004651"/>
    </source>
</evidence>
<keyword evidence="8 13" id="KW-0418">Kinase</keyword>
<organism evidence="13 14">
    <name type="scientific">Pseudoxanthomonas composti</name>
    <dbReference type="NCBI Taxonomy" id="2137479"/>
    <lineage>
        <taxon>Bacteria</taxon>
        <taxon>Pseudomonadati</taxon>
        <taxon>Pseudomonadota</taxon>
        <taxon>Gammaproteobacteria</taxon>
        <taxon>Lysobacterales</taxon>
        <taxon>Lysobacteraceae</taxon>
        <taxon>Pseudoxanthomonas</taxon>
    </lineage>
</organism>
<evidence type="ECO:0000256" key="10">
    <source>
        <dbReference type="SAM" id="Phobius"/>
    </source>
</evidence>
<dbReference type="PANTHER" id="PTHR44936">
    <property type="entry name" value="SENSOR PROTEIN CREC"/>
    <property type="match status" value="1"/>
</dbReference>
<keyword evidence="7" id="KW-0547">Nucleotide-binding</keyword>
<protein>
    <recommendedName>
        <fullName evidence="3">histidine kinase</fullName>
        <ecNumber evidence="3">2.7.13.3</ecNumber>
    </recommendedName>
</protein>
<reference evidence="13 14" key="1">
    <citation type="submission" date="2019-01" db="EMBL/GenBank/DDBJ databases">
        <title>Pseudoxanthomonas composti sp. nov., isolated from compost.</title>
        <authorList>
            <person name="Yang G."/>
        </authorList>
    </citation>
    <scope>NUCLEOTIDE SEQUENCE [LARGE SCALE GENOMIC DNA]</scope>
    <source>
        <strain evidence="13 14">GSS15</strain>
    </source>
</reference>
<dbReference type="Gene3D" id="3.30.565.10">
    <property type="entry name" value="Histidine kinase-like ATPase, C-terminal domain"/>
    <property type="match status" value="1"/>
</dbReference>
<dbReference type="Pfam" id="PF00512">
    <property type="entry name" value="HisKA"/>
    <property type="match status" value="1"/>
</dbReference>
<evidence type="ECO:0000259" key="12">
    <source>
        <dbReference type="PROSITE" id="PS50885"/>
    </source>
</evidence>
<dbReference type="AlphaFoldDB" id="A0A4Q1JYB9"/>
<dbReference type="Proteomes" id="UP000289784">
    <property type="component" value="Unassembled WGS sequence"/>
</dbReference>
<keyword evidence="14" id="KW-1185">Reference proteome</keyword>
<dbReference type="PRINTS" id="PR00344">
    <property type="entry name" value="BCTRLSENSOR"/>
</dbReference>
<dbReference type="PANTHER" id="PTHR44936:SF10">
    <property type="entry name" value="SENSOR PROTEIN RSTB"/>
    <property type="match status" value="1"/>
</dbReference>
<dbReference type="InterPro" id="IPR003660">
    <property type="entry name" value="HAMP_dom"/>
</dbReference>
<evidence type="ECO:0000256" key="4">
    <source>
        <dbReference type="ARBA" id="ARBA00022475"/>
    </source>
</evidence>
<evidence type="ECO:0000256" key="8">
    <source>
        <dbReference type="ARBA" id="ARBA00022777"/>
    </source>
</evidence>
<dbReference type="Pfam" id="PF02518">
    <property type="entry name" value="HATPase_c"/>
    <property type="match status" value="1"/>
</dbReference>
<feature type="domain" description="Histidine kinase" evidence="11">
    <location>
        <begin position="251"/>
        <end position="449"/>
    </location>
</feature>
<accession>A0A4Q1JYB9</accession>
<dbReference type="InterPro" id="IPR036890">
    <property type="entry name" value="HATPase_C_sf"/>
</dbReference>